<gene>
    <name evidence="2" type="ORF">SAMN04489717_3720</name>
</gene>
<proteinExistence type="predicted"/>
<reference evidence="2 3" key="1">
    <citation type="submission" date="2016-10" db="EMBL/GenBank/DDBJ databases">
        <authorList>
            <person name="de Groot N.N."/>
        </authorList>
    </citation>
    <scope>NUCLEOTIDE SEQUENCE [LARGE SCALE GENOMIC DNA]</scope>
    <source>
        <strain evidence="2 3">DSM 22024</strain>
    </source>
</reference>
<feature type="region of interest" description="Disordered" evidence="1">
    <location>
        <begin position="199"/>
        <end position="226"/>
    </location>
</feature>
<evidence type="ECO:0000313" key="3">
    <source>
        <dbReference type="Proteomes" id="UP000198983"/>
    </source>
</evidence>
<evidence type="ECO:0000313" key="2">
    <source>
        <dbReference type="EMBL" id="SDS74454.1"/>
    </source>
</evidence>
<dbReference type="InterPro" id="IPR045709">
    <property type="entry name" value="DUF6065"/>
</dbReference>
<dbReference type="EMBL" id="LT629732">
    <property type="protein sequence ID" value="SDS74454.1"/>
    <property type="molecule type" value="Genomic_DNA"/>
</dbReference>
<name>A0A1H1UPG9_9ACTN</name>
<dbReference type="RefSeq" id="WP_092654881.1">
    <property type="nucleotide sequence ID" value="NZ_LT629732.1"/>
</dbReference>
<organism evidence="2 3">
    <name type="scientific">Actinopolymorpha singaporensis</name>
    <dbReference type="NCBI Taxonomy" id="117157"/>
    <lineage>
        <taxon>Bacteria</taxon>
        <taxon>Bacillati</taxon>
        <taxon>Actinomycetota</taxon>
        <taxon>Actinomycetes</taxon>
        <taxon>Propionibacteriales</taxon>
        <taxon>Actinopolymorphaceae</taxon>
        <taxon>Actinopolymorpha</taxon>
    </lineage>
</organism>
<feature type="compositionally biased region" description="Basic and acidic residues" evidence="1">
    <location>
        <begin position="199"/>
        <end position="213"/>
    </location>
</feature>
<evidence type="ECO:0000256" key="1">
    <source>
        <dbReference type="SAM" id="MobiDB-lite"/>
    </source>
</evidence>
<dbReference type="Proteomes" id="UP000198983">
    <property type="component" value="Chromosome I"/>
</dbReference>
<keyword evidence="3" id="KW-1185">Reference proteome</keyword>
<dbReference type="Pfam" id="PF19541">
    <property type="entry name" value="DUF6065"/>
    <property type="match status" value="1"/>
</dbReference>
<dbReference type="STRING" id="117157.SAMN04489717_3720"/>
<sequence length="226" mass="25301">MGNITLYITTLSDDLLPEPASPKRSWWGEDLATAGHAHHCLPLTMANSLGYVVRSPGAFRVTWDGDVDTHVTVDDVDDCVVDNHSAGGSFTIQPGFVPRTTDEGDFLMVRPVPNVRCPWFVAMEALIEAWWQPGEFGLVCLMTRAGSFAVRRGDPLAQMCVYRAEGGSARLDIRPGLPAETEAWRARRHRPDYRKDLDYLMGRHPDGTPEPTHRRNWKHVRAEPTP</sequence>
<dbReference type="AlphaFoldDB" id="A0A1H1UPG9"/>
<protein>
    <submittedName>
        <fullName evidence="2">Uncharacterized protein</fullName>
    </submittedName>
</protein>
<accession>A0A1H1UPG9</accession>